<protein>
    <submittedName>
        <fullName evidence="1">Uncharacterized protein</fullName>
    </submittedName>
</protein>
<gene>
    <name evidence="1" type="ORF">BKA02_000656</name>
</gene>
<reference evidence="1 2" key="1">
    <citation type="submission" date="2020-07" db="EMBL/GenBank/DDBJ databases">
        <title>Sequencing the genomes of 1000 actinobacteria strains.</title>
        <authorList>
            <person name="Klenk H.-P."/>
        </authorList>
    </citation>
    <scope>NUCLEOTIDE SEQUENCE [LARGE SCALE GENOMIC DNA]</scope>
    <source>
        <strain evidence="1 2">DSM 22185</strain>
    </source>
</reference>
<comment type="caution">
    <text evidence="1">The sequence shown here is derived from an EMBL/GenBank/DDBJ whole genome shotgun (WGS) entry which is preliminary data.</text>
</comment>
<name>A0A7Y9JM38_9MICO</name>
<proteinExistence type="predicted"/>
<sequence>MSRTDAHVPVPVRIVRGDLAAVADHNHATGECDLPPRGHGVGDWRATTRCRWIFLFTGTFVCPCEMCHAGGAHRAERRRSRHDTAASARRAVRRWNSGDRLLE</sequence>
<dbReference type="RefSeq" id="WP_179431279.1">
    <property type="nucleotide sequence ID" value="NZ_BAABLC010000005.1"/>
</dbReference>
<accession>A0A7Y9JM38</accession>
<keyword evidence="2" id="KW-1185">Reference proteome</keyword>
<organism evidence="1 2">
    <name type="scientific">Microbacterium pseudoresistens</name>
    <dbReference type="NCBI Taxonomy" id="640634"/>
    <lineage>
        <taxon>Bacteria</taxon>
        <taxon>Bacillati</taxon>
        <taxon>Actinomycetota</taxon>
        <taxon>Actinomycetes</taxon>
        <taxon>Micrococcales</taxon>
        <taxon>Microbacteriaceae</taxon>
        <taxon>Microbacterium</taxon>
    </lineage>
</organism>
<evidence type="ECO:0000313" key="2">
    <source>
        <dbReference type="Proteomes" id="UP000552045"/>
    </source>
</evidence>
<evidence type="ECO:0000313" key="1">
    <source>
        <dbReference type="EMBL" id="NYD53601.1"/>
    </source>
</evidence>
<dbReference type="Proteomes" id="UP000552045">
    <property type="component" value="Unassembled WGS sequence"/>
</dbReference>
<dbReference type="EMBL" id="JACCBH010000001">
    <property type="protein sequence ID" value="NYD53601.1"/>
    <property type="molecule type" value="Genomic_DNA"/>
</dbReference>
<dbReference type="AlphaFoldDB" id="A0A7Y9JM38"/>